<dbReference type="CDD" id="cd19491">
    <property type="entry name" value="XRCC3"/>
    <property type="match status" value="1"/>
</dbReference>
<evidence type="ECO:0000256" key="1">
    <source>
        <dbReference type="ARBA" id="ARBA00004123"/>
    </source>
</evidence>
<dbReference type="GO" id="GO:0140664">
    <property type="term" value="F:ATP-dependent DNA damage sensor activity"/>
    <property type="evidence" value="ECO:0007669"/>
    <property type="project" value="InterPro"/>
</dbReference>
<dbReference type="GO" id="GO:0000400">
    <property type="term" value="F:four-way junction DNA binding"/>
    <property type="evidence" value="ECO:0007669"/>
    <property type="project" value="TreeGrafter"/>
</dbReference>
<evidence type="ECO:0000256" key="5">
    <source>
        <dbReference type="ARBA" id="ARBA00023204"/>
    </source>
</evidence>
<dbReference type="EnsemblMetazoa" id="XM_004924509.4">
    <property type="protein sequence ID" value="XP_004924566.1"/>
    <property type="gene ID" value="LOC101741381"/>
</dbReference>
<keyword evidence="4" id="KW-0067">ATP-binding</keyword>
<dbReference type="InterPro" id="IPR047348">
    <property type="entry name" value="XRCC3-like_C"/>
</dbReference>
<name>A0A8R1WIR2_BOMMO</name>
<dbReference type="Gene3D" id="3.40.50.300">
    <property type="entry name" value="P-loop containing nucleotide triphosphate hydrolases"/>
    <property type="match status" value="1"/>
</dbReference>
<dbReference type="GO" id="GO:0005524">
    <property type="term" value="F:ATP binding"/>
    <property type="evidence" value="ECO:0007669"/>
    <property type="project" value="UniProtKB-KW"/>
</dbReference>
<dbReference type="InterPro" id="IPR027417">
    <property type="entry name" value="P-loop_NTPase"/>
</dbReference>
<dbReference type="PANTHER" id="PTHR46487">
    <property type="entry name" value="DNA REPAIR PROTEIN XRCC3"/>
    <property type="match status" value="1"/>
</dbReference>
<evidence type="ECO:0000313" key="8">
    <source>
        <dbReference type="EnsemblMetazoa" id="XP_004924566.1"/>
    </source>
</evidence>
<evidence type="ECO:0000259" key="7">
    <source>
        <dbReference type="PROSITE" id="PS50162"/>
    </source>
</evidence>
<sequence length="314" mass="34801">MYLKRILPLNLFEAIDRAGISSTKEIMILSILDIKRLTRMHSKDIQFVKNIVSDHISAKSFTCRELLVKNCKISTGCSKIDDILGGGFRTGTINEIFGESGSGKTQLVLYTSIHNLSKCSVYICTEDLFPAKRFNQIMNSIKSRDQDYGKNVFVEHISEAKDLQFCIRMQLPKLLQQNIVSLIVIDSIAAPFRVESTDYVQRAGELRELAIMLITLAQQYNIAIVCINQVTASFADSDSIHPALGLAWSNMVSTRLKISKTTQSVIIDDSGVCKSDSGGQNKLFAREISVVFAPDLANSSTLFTITSNGIQSID</sequence>
<dbReference type="GO" id="GO:0071140">
    <property type="term" value="P:resolution of mitotic recombination intermediates"/>
    <property type="evidence" value="ECO:0007669"/>
    <property type="project" value="TreeGrafter"/>
</dbReference>
<reference evidence="9" key="1">
    <citation type="journal article" date="2008" name="Insect Biochem. Mol. Biol.">
        <title>The genome of a lepidopteran model insect, the silkworm Bombyx mori.</title>
        <authorList>
            <consortium name="International Silkworm Genome Consortium"/>
        </authorList>
    </citation>
    <scope>NUCLEOTIDE SEQUENCE [LARGE SCALE GENOMIC DNA]</scope>
    <source>
        <strain evidence="9">p50T</strain>
    </source>
</reference>
<dbReference type="InterPro" id="IPR020588">
    <property type="entry name" value="RecA_ATP-bd"/>
</dbReference>
<keyword evidence="2" id="KW-0547">Nucleotide-binding</keyword>
<dbReference type="GO" id="GO:0005657">
    <property type="term" value="C:replication fork"/>
    <property type="evidence" value="ECO:0007669"/>
    <property type="project" value="TreeGrafter"/>
</dbReference>
<reference evidence="8" key="2">
    <citation type="submission" date="2022-06" db="UniProtKB">
        <authorList>
            <consortium name="EnsemblMetazoa"/>
        </authorList>
    </citation>
    <scope>IDENTIFICATION</scope>
    <source>
        <strain evidence="8">p50T (Dazao)</strain>
    </source>
</reference>
<keyword evidence="3" id="KW-0227">DNA damage</keyword>
<dbReference type="PROSITE" id="PS50162">
    <property type="entry name" value="RECA_2"/>
    <property type="match status" value="1"/>
</dbReference>
<dbReference type="InterPro" id="IPR013632">
    <property type="entry name" value="Rad51_C"/>
</dbReference>
<dbReference type="InterPro" id="IPR016467">
    <property type="entry name" value="DNA_recomb/repair_RecA-like"/>
</dbReference>
<feature type="domain" description="RecA family profile 1" evidence="7">
    <location>
        <begin position="69"/>
        <end position="230"/>
    </location>
</feature>
<organism evidence="8 9">
    <name type="scientific">Bombyx mori</name>
    <name type="common">Silk moth</name>
    <dbReference type="NCBI Taxonomy" id="7091"/>
    <lineage>
        <taxon>Eukaryota</taxon>
        <taxon>Metazoa</taxon>
        <taxon>Ecdysozoa</taxon>
        <taxon>Arthropoda</taxon>
        <taxon>Hexapoda</taxon>
        <taxon>Insecta</taxon>
        <taxon>Pterygota</taxon>
        <taxon>Neoptera</taxon>
        <taxon>Endopterygota</taxon>
        <taxon>Lepidoptera</taxon>
        <taxon>Glossata</taxon>
        <taxon>Ditrysia</taxon>
        <taxon>Bombycoidea</taxon>
        <taxon>Bombycidae</taxon>
        <taxon>Bombycinae</taxon>
        <taxon>Bombyx</taxon>
    </lineage>
</organism>
<dbReference type="GeneID" id="101741381"/>
<dbReference type="GO" id="GO:0000722">
    <property type="term" value="P:telomere maintenance via recombination"/>
    <property type="evidence" value="ECO:0007669"/>
    <property type="project" value="TreeGrafter"/>
</dbReference>
<keyword evidence="6" id="KW-0539">Nucleus</keyword>
<dbReference type="PIRSF" id="PIRSF005856">
    <property type="entry name" value="Rad51"/>
    <property type="match status" value="1"/>
</dbReference>
<accession>A0A8R1WIR2</accession>
<dbReference type="KEGG" id="bmor:101741381"/>
<dbReference type="PANTHER" id="PTHR46487:SF1">
    <property type="entry name" value="DNA REPAIR PROTEIN XRCC3"/>
    <property type="match status" value="1"/>
</dbReference>
<dbReference type="GO" id="GO:0090656">
    <property type="term" value="P:t-circle formation"/>
    <property type="evidence" value="ECO:0007669"/>
    <property type="project" value="TreeGrafter"/>
</dbReference>
<dbReference type="Pfam" id="PF08423">
    <property type="entry name" value="Rad51"/>
    <property type="match status" value="1"/>
</dbReference>
<dbReference type="Proteomes" id="UP000005204">
    <property type="component" value="Unassembled WGS sequence"/>
</dbReference>
<keyword evidence="9" id="KW-1185">Reference proteome</keyword>
<dbReference type="SUPFAM" id="SSF52540">
    <property type="entry name" value="P-loop containing nucleoside triphosphate hydrolases"/>
    <property type="match status" value="1"/>
</dbReference>
<dbReference type="GO" id="GO:0045003">
    <property type="term" value="P:double-strand break repair via synthesis-dependent strand annealing"/>
    <property type="evidence" value="ECO:0007669"/>
    <property type="project" value="TreeGrafter"/>
</dbReference>
<evidence type="ECO:0000256" key="6">
    <source>
        <dbReference type="ARBA" id="ARBA00023242"/>
    </source>
</evidence>
<evidence type="ECO:0000256" key="4">
    <source>
        <dbReference type="ARBA" id="ARBA00022840"/>
    </source>
</evidence>
<dbReference type="AlphaFoldDB" id="A0A8R1WIR2"/>
<dbReference type="GO" id="GO:0033065">
    <property type="term" value="C:Rad51C-XRCC3 complex"/>
    <property type="evidence" value="ECO:0007669"/>
    <property type="project" value="TreeGrafter"/>
</dbReference>
<comment type="subcellular location">
    <subcellularLocation>
        <location evidence="1">Nucleus</location>
    </subcellularLocation>
</comment>
<evidence type="ECO:0000313" key="9">
    <source>
        <dbReference type="Proteomes" id="UP000005204"/>
    </source>
</evidence>
<protein>
    <recommendedName>
        <fullName evidence="7">RecA family profile 1 domain-containing protein</fullName>
    </recommendedName>
</protein>
<dbReference type="OrthoDB" id="1861185at2759"/>
<evidence type="ECO:0000256" key="3">
    <source>
        <dbReference type="ARBA" id="ARBA00022763"/>
    </source>
</evidence>
<keyword evidence="5" id="KW-0234">DNA repair</keyword>
<evidence type="ECO:0000256" key="2">
    <source>
        <dbReference type="ARBA" id="ARBA00022741"/>
    </source>
</evidence>
<proteinExistence type="predicted"/>